<dbReference type="EMBL" id="DF933830">
    <property type="protein sequence ID" value="GAM39031.1"/>
    <property type="molecule type" value="Genomic_DNA"/>
</dbReference>
<name>A0A6V8HCM5_TALPI</name>
<dbReference type="GO" id="GO:0005634">
    <property type="term" value="C:nucleus"/>
    <property type="evidence" value="ECO:0007669"/>
    <property type="project" value="TreeGrafter"/>
</dbReference>
<protein>
    <recommendedName>
        <fullName evidence="3">Transcription factor domain-containing protein</fullName>
    </recommendedName>
</protein>
<sequence>MDLAPDTKQQILSTSLLDARDALDLIAVAGSRENVGKDDLKQGPSATSHQFTGVRPATKSWDRFFLVKRGIIRPHEAVEYLDFYFSQLWHLFPVIPEYYSSSDHYGSLVAEEPVLTISLVTIASRYHALSGFNGKARSERIHWRTWPWVQRLFQSSMWGSSAMRSLGAIAALLLFIEWHPMAINSPEDLISDYGESELFDPQSQIPEAAEPTETYRRPGLSSIPERLNKVAPAYRSNKMSWMLLSTAISLAQEMGCLDEEQVLGHADSSLARDSIRLEWIHILSTFVRLTDESLALRLRLEPHLANGSWMEVIDHLPSSFMVDGVLESTVDLATHMRKARELLRSWRRHHQGSGPAVPITAWESFRRGLDRWGKHRQFSRTDLSLRGACLDIEYYYVRLCGFSPAAHMFERSPETHPGDIYVESLSQFAEEATEASVNMLELAIQCFTLPKPFTYAAATLKTEEQLDSTNPYIGLIMKVVDATRQGAPDDIHMSQRYATLLDILIKAALRTSSASISRSSYSNTVLTGTSLMESNDLDLGDDLIYGIYDSNFWDTLPDMVRLYSVPNSIMSSFE</sequence>
<proteinExistence type="predicted"/>
<evidence type="ECO:0008006" key="3">
    <source>
        <dbReference type="Google" id="ProtNLM"/>
    </source>
</evidence>
<dbReference type="InterPro" id="IPR052780">
    <property type="entry name" value="AAA_Catabolism_Regulators"/>
</dbReference>
<reference evidence="2" key="1">
    <citation type="journal article" date="2015" name="Genome Announc.">
        <title>Draft genome sequence of Talaromyces cellulolyticus strain Y-94, a source of lignocellulosic biomass-degrading enzymes.</title>
        <authorList>
            <person name="Fujii T."/>
            <person name="Koike H."/>
            <person name="Sawayama S."/>
            <person name="Yano S."/>
            <person name="Inoue H."/>
        </authorList>
    </citation>
    <scope>NUCLEOTIDE SEQUENCE [LARGE SCALE GENOMIC DNA]</scope>
    <source>
        <strain evidence="2">Y-94</strain>
    </source>
</reference>
<gene>
    <name evidence="1" type="ORF">TCE0_034r10244</name>
</gene>
<organism evidence="1 2">
    <name type="scientific">Talaromyces pinophilus</name>
    <name type="common">Penicillium pinophilum</name>
    <dbReference type="NCBI Taxonomy" id="128442"/>
    <lineage>
        <taxon>Eukaryota</taxon>
        <taxon>Fungi</taxon>
        <taxon>Dikarya</taxon>
        <taxon>Ascomycota</taxon>
        <taxon>Pezizomycotina</taxon>
        <taxon>Eurotiomycetes</taxon>
        <taxon>Eurotiomycetidae</taxon>
        <taxon>Eurotiales</taxon>
        <taxon>Trichocomaceae</taxon>
        <taxon>Talaromyces</taxon>
        <taxon>Talaromyces sect. Talaromyces</taxon>
    </lineage>
</organism>
<evidence type="ECO:0000313" key="2">
    <source>
        <dbReference type="Proteomes" id="UP000053095"/>
    </source>
</evidence>
<evidence type="ECO:0000313" key="1">
    <source>
        <dbReference type="EMBL" id="GAM39031.1"/>
    </source>
</evidence>
<accession>A0A6V8HCM5</accession>
<dbReference type="AlphaFoldDB" id="A0A6V8HCM5"/>
<dbReference type="GO" id="GO:0009074">
    <property type="term" value="P:aromatic amino acid family catabolic process"/>
    <property type="evidence" value="ECO:0007669"/>
    <property type="project" value="TreeGrafter"/>
</dbReference>
<dbReference type="GO" id="GO:0000981">
    <property type="term" value="F:DNA-binding transcription factor activity, RNA polymerase II-specific"/>
    <property type="evidence" value="ECO:0007669"/>
    <property type="project" value="TreeGrafter"/>
</dbReference>
<dbReference type="PANTHER" id="PTHR31644:SF2">
    <property type="entry name" value="TRANSCRIPTIONAL ACTIVATOR ARO80-RELATED"/>
    <property type="match status" value="1"/>
</dbReference>
<dbReference type="PANTHER" id="PTHR31644">
    <property type="entry name" value="TRANSCRIPTIONAL ACTIVATOR ARO80-RELATED"/>
    <property type="match status" value="1"/>
</dbReference>
<dbReference type="Proteomes" id="UP000053095">
    <property type="component" value="Unassembled WGS sequence"/>
</dbReference>
<keyword evidence="2" id="KW-1185">Reference proteome</keyword>
<dbReference type="GO" id="GO:0045944">
    <property type="term" value="P:positive regulation of transcription by RNA polymerase II"/>
    <property type="evidence" value="ECO:0007669"/>
    <property type="project" value="TreeGrafter"/>
</dbReference>
<comment type="caution">
    <text evidence="1">The sequence shown here is derived from an EMBL/GenBank/DDBJ whole genome shotgun (WGS) entry which is preliminary data.</text>
</comment>